<dbReference type="RefSeq" id="WP_048757404.1">
    <property type="nucleotide sequence ID" value="NZ_CCAZ020000002.1"/>
</dbReference>
<dbReference type="OrthoDB" id="7365668at2"/>
<accession>A0A090N843</accession>
<feature type="region of interest" description="Disordered" evidence="1">
    <location>
        <begin position="380"/>
        <end position="415"/>
    </location>
</feature>
<protein>
    <submittedName>
        <fullName evidence="2">Phage-related minor tail protein</fullName>
    </submittedName>
</protein>
<dbReference type="EMBL" id="CCAZ020000002">
    <property type="protein sequence ID" value="CEG09488.1"/>
    <property type="molecule type" value="Genomic_DNA"/>
</dbReference>
<sequence>MPALSWRIGANLDDFKKQMNETSSLAKSAARKVAQHFLDVNKELAGSAATAAFSGAASGALKLAGRIALVVGAAKLMGDAIGAARDQLADMVELQNKSQNVGVSSSFFQKVSAETKKLQVDASDLENALSHAFNATKDKAPIDLGQWETGEEHITEVEKALRVYNATVANGKLDGLVLFRDADTQEKKIEAVLKAMIQLESIGQKAASLDLGEKMFGSAFVDRIRQGRTSAESLLGTIQKASGDADGIFPDALVQRAKEMDDQLKVAHQRLSTALKPSWDDLADVLLTIKGYWASTVDLIAKAVELSNQIKIPGYATATLDDKIKELAQVNAAINGTGGGIYGSIKLPALSIPGLGKVYNGTDADMAARRDQLQKEIAAESKGEQYGPFLPTQSRGTGDAPTKRQTGSDTDRFDTSAGAIEKRTAALQAEAAAIDLGTEARDKAKIAAQLEAVAKQANAAAGLGENVVTAEQRKVIDEVSEAYGKAAVSMEKAKIASQIKFDQKTAFLSQEDVAIASQLKGIYPDVATALNSVEAAGMRAANGMRELGNLGRDVNRSMFVEFGQNLRNGMSAWDAFKQAGVNALGKIADKLMEMAANKLWDSAFSSSGGGLAGGLLSGIGKLFGFDDGGYTGPGGKTQAAGIVHKGEVVFSQADVKRAGGVDTVEAMRKGAALAMPVPVSGSSPINISGGTTTININGNADDSTVATMQAELAKRDAAFNSKVVAAIQDAKKRRQLA</sequence>
<keyword evidence="3" id="KW-1185">Reference proteome</keyword>
<proteinExistence type="predicted"/>
<gene>
    <name evidence="2" type="ORF">BN961_02914</name>
</gene>
<name>A0A090N843_AFIFE</name>
<reference evidence="2 3" key="1">
    <citation type="journal article" date="2014" name="Genome Announc.">
        <title>Genome Sequence of Afipia felis Strain 76713, Isolated in Hospital Water Using an Amoeba Co-Culture Procedure.</title>
        <authorList>
            <person name="Benamar S."/>
            <person name="La Scola B."/>
            <person name="Croce O."/>
        </authorList>
    </citation>
    <scope>NUCLEOTIDE SEQUENCE [LARGE SCALE GENOMIC DNA]</scope>
    <source>
        <strain evidence="2 3">76713</strain>
    </source>
</reference>
<comment type="caution">
    <text evidence="2">The sequence shown here is derived from an EMBL/GenBank/DDBJ whole genome shotgun (WGS) entry which is preliminary data.</text>
</comment>
<organism evidence="2 3">
    <name type="scientific">Afipia felis</name>
    <name type="common">Cat scratch disease bacillus</name>
    <dbReference type="NCBI Taxonomy" id="1035"/>
    <lineage>
        <taxon>Bacteria</taxon>
        <taxon>Pseudomonadati</taxon>
        <taxon>Pseudomonadota</taxon>
        <taxon>Alphaproteobacteria</taxon>
        <taxon>Hyphomicrobiales</taxon>
        <taxon>Nitrobacteraceae</taxon>
        <taxon>Afipia</taxon>
    </lineage>
</organism>
<dbReference type="STRING" id="1035.BN961_02914"/>
<dbReference type="AlphaFoldDB" id="A0A090N843"/>
<evidence type="ECO:0000256" key="1">
    <source>
        <dbReference type="SAM" id="MobiDB-lite"/>
    </source>
</evidence>
<dbReference type="Proteomes" id="UP000035762">
    <property type="component" value="Unassembled WGS sequence"/>
</dbReference>
<evidence type="ECO:0000313" key="2">
    <source>
        <dbReference type="EMBL" id="CEG09488.1"/>
    </source>
</evidence>
<evidence type="ECO:0000313" key="3">
    <source>
        <dbReference type="Proteomes" id="UP000035762"/>
    </source>
</evidence>